<dbReference type="OMA" id="CEGHIPY"/>
<evidence type="ECO:0000313" key="4">
    <source>
        <dbReference type="EMBL" id="BAC83595.1"/>
    </source>
</evidence>
<reference evidence="5" key="8">
    <citation type="submission" date="2012-08" db="EMBL/GenBank/DDBJ databases">
        <title>The Second Rice Annotation Project Meeting (RAP2).</title>
        <authorList>
            <consortium name="The Rice Annotation Project (RAP)"/>
        </authorList>
    </citation>
    <scope>NUCLEOTIDE SEQUENCE</scope>
</reference>
<dbReference type="GO" id="GO:0019985">
    <property type="term" value="P:translesion synthesis"/>
    <property type="evidence" value="ECO:0007669"/>
    <property type="project" value="InterPro"/>
</dbReference>
<dbReference type="InterPro" id="IPR012337">
    <property type="entry name" value="RNaseH-like_sf"/>
</dbReference>
<feature type="domain" description="DNA polymerase zeta catalytic subunit N-terminal" evidence="3">
    <location>
        <begin position="18"/>
        <end position="71"/>
    </location>
</feature>
<dbReference type="PANTHER" id="PTHR45812:SF1">
    <property type="entry name" value="DNA POLYMERASE ZETA CATALYTIC SUBUNIT"/>
    <property type="match status" value="1"/>
</dbReference>
<name>Q0D3S5_ORYSJ</name>
<dbReference type="EMBL" id="AP008213">
    <property type="protein sequence ID" value="BAF22498.1"/>
    <property type="molecule type" value="Genomic_DNA"/>
</dbReference>
<proteinExistence type="predicted"/>
<evidence type="ECO:0000313" key="5">
    <source>
        <dbReference type="EMBL" id="BAF22498.1"/>
    </source>
</evidence>
<dbReference type="GO" id="GO:0003887">
    <property type="term" value="F:DNA-directed DNA polymerase activity"/>
    <property type="evidence" value="ECO:0007669"/>
    <property type="project" value="UniProtKB-EC"/>
</dbReference>
<accession>Q0D3S5</accession>
<dbReference type="SMR" id="Q0D3S5"/>
<evidence type="ECO:0000259" key="3">
    <source>
        <dbReference type="Pfam" id="PF24065"/>
    </source>
</evidence>
<dbReference type="SUPFAM" id="SSF53098">
    <property type="entry name" value="Ribonuclease H-like"/>
    <property type="match status" value="1"/>
</dbReference>
<feature type="domain" description="DNA polymerase delta/zeta catalytic subunit N-terminal" evidence="2">
    <location>
        <begin position="72"/>
        <end position="145"/>
    </location>
</feature>
<dbReference type="Pfam" id="PF24065">
    <property type="entry name" value="REV3_N"/>
    <property type="match status" value="1"/>
</dbReference>
<gene>
    <name evidence="4" type="primary">P0625E02.117</name>
    <name evidence="5" type="ordered locus">Os07g0669000</name>
</gene>
<reference evidence="4" key="1">
    <citation type="submission" date="2001-12" db="EMBL/GenBank/DDBJ databases">
        <title>Oryza sativa nipponbare(GA3) genomic DNA, chromosome 7, PAC clone:P0625E02.</title>
        <authorList>
            <person name="Sasaki T."/>
            <person name="Matsumoto T."/>
            <person name="Yamamoto K."/>
        </authorList>
    </citation>
    <scope>NUCLEOTIDE SEQUENCE</scope>
</reference>
<dbReference type="InterPro" id="IPR030559">
    <property type="entry name" value="PolZ_Rev3"/>
</dbReference>
<reference evidence="5" key="3">
    <citation type="journal article" date="2006" name="Nucleic Acids Res.">
        <title>The Rice Annotation Project Database (RAP-DB): hub for Oryza sativa ssp. japonica genome information.</title>
        <authorList>
            <person name="Ohyanagi H."/>
            <person name="Tanaka T."/>
            <person name="Sakai H."/>
            <person name="Shigemoto Y."/>
            <person name="Yamaguchi K."/>
            <person name="Habara T."/>
            <person name="Fujii Y."/>
            <person name="Antonio B.A."/>
            <person name="Nagamura Y."/>
            <person name="Imanishi T."/>
            <person name="Ikeo K."/>
            <person name="Itoh T."/>
            <person name="Gojobori T."/>
            <person name="Sasaki T."/>
        </authorList>
    </citation>
    <scope>NUCLEOTIDE SEQUENCE</scope>
</reference>
<comment type="catalytic activity">
    <reaction evidence="1">
        <text>DNA(n) + a 2'-deoxyribonucleoside 5'-triphosphate = DNA(n+1) + diphosphate</text>
        <dbReference type="Rhea" id="RHEA:22508"/>
        <dbReference type="Rhea" id="RHEA-COMP:17339"/>
        <dbReference type="Rhea" id="RHEA-COMP:17340"/>
        <dbReference type="ChEBI" id="CHEBI:33019"/>
        <dbReference type="ChEBI" id="CHEBI:61560"/>
        <dbReference type="ChEBI" id="CHEBI:173112"/>
        <dbReference type="EC" id="2.7.7.7"/>
    </reaction>
</comment>
<dbReference type="Pfam" id="PF24055">
    <property type="entry name" value="POL3_N"/>
    <property type="match status" value="1"/>
</dbReference>
<dbReference type="FunFam" id="3.30.342.10:FF:000043">
    <property type="entry name" value="DNA polymerase zeta catalytic subunit-like protein"/>
    <property type="match status" value="1"/>
</dbReference>
<dbReference type="AlphaFoldDB" id="Q0D3S5"/>
<dbReference type="InterPro" id="IPR056435">
    <property type="entry name" value="DPOD/Z_N"/>
</dbReference>
<reference evidence="5" key="4">
    <citation type="journal article" date="2007" name="Genome Res.">
        <title>Curated Genome Annotation of Oryza sativa ssp. japonica and Comparative Genome Analysis with Arabidopsis thaliana.</title>
        <authorList>
            <consortium name="The Rice Annotation Project (RAP)"/>
            <person name="Itoh T."/>
            <person name="Tanaka T."/>
            <person name="Barrero R.A."/>
            <person name="Yamasaki C."/>
            <person name="Fujii Y."/>
            <person name="Hilton P.B."/>
            <person name="Antonio B.A."/>
            <person name="Aono H."/>
            <person name="Apweiler R."/>
            <person name="Bruskiewich R."/>
            <person name="Bureau T."/>
            <person name="Burr F."/>
            <person name="Costa de Oliveira A."/>
            <person name="Fuks G."/>
            <person name="Habara T."/>
            <person name="Haberer G."/>
            <person name="Han B."/>
            <person name="Harada E."/>
            <person name="Hiraki A.T."/>
            <person name="Hirochika H."/>
            <person name="Hoen D."/>
            <person name="Hokari H."/>
            <person name="Hosokawa S."/>
            <person name="Hsing Y."/>
            <person name="Ikawa H."/>
            <person name="Ikeo K."/>
            <person name="Imanishi T."/>
            <person name="Ito Y."/>
            <person name="Jaiswal P."/>
            <person name="Kanno M."/>
            <person name="Kawahara Y."/>
            <person name="Kawamura T."/>
            <person name="Kawashima H."/>
            <person name="Khurana J.P."/>
            <person name="Kikuchi S."/>
            <person name="Komatsu S."/>
            <person name="Koyanagi K.O."/>
            <person name="Kubooka H."/>
            <person name="Lieberherr D."/>
            <person name="Lin Y.C."/>
            <person name="Lonsdale D."/>
            <person name="Matsumoto T."/>
            <person name="Matsuya A."/>
            <person name="McCombie W.R."/>
            <person name="Messing J."/>
            <person name="Miyao A."/>
            <person name="Mulder N."/>
            <person name="Nagamura Y."/>
            <person name="Nam J."/>
            <person name="Namiki N."/>
            <person name="Numa H."/>
            <person name="Nurimoto S."/>
            <person name="O'donovan C."/>
            <person name="Ohyanagi H."/>
            <person name="Okido T."/>
            <person name="Oota S."/>
            <person name="Osato N."/>
            <person name="Palmer L.E."/>
            <person name="Quetier F."/>
            <person name="Raghuvanshi S."/>
            <person name="Saichi N."/>
            <person name="Sakai H."/>
            <person name="Sakai Y."/>
            <person name="Sakata K."/>
            <person name="Sakurai T."/>
            <person name="Sato F."/>
            <person name="Sato Y."/>
            <person name="Schoof H."/>
            <person name="Seki M."/>
            <person name="Shibata M."/>
            <person name="Shimizu Y."/>
            <person name="Shinozaki K."/>
            <person name="Shinso Y."/>
            <person name="Singh N.K."/>
            <person name="Smith-White B."/>
            <person name="Takeda J."/>
            <person name="Tanino M."/>
            <person name="Tatusova T."/>
            <person name="Thongjuea S."/>
            <person name="Todokoro F."/>
            <person name="Tsugane M."/>
            <person name="Tyagi A.K."/>
            <person name="Vanavichit A."/>
            <person name="Wang A."/>
            <person name="Wing R.A."/>
            <person name="Yamaguchi K."/>
            <person name="Yamamoto M."/>
            <person name="Yamamoto N."/>
            <person name="Yu Y."/>
            <person name="Zhang H."/>
            <person name="Zhao Q."/>
            <person name="Higo K."/>
            <person name="Burr B."/>
            <person name="Gojobori T."/>
            <person name="Sasaki T."/>
        </authorList>
    </citation>
    <scope>NUCLEOTIDE SEQUENCE</scope>
</reference>
<reference evidence="5 6" key="2">
    <citation type="journal article" date="2005" name="Nature">
        <title>The map-based sequence of the rice genome.</title>
        <authorList>
            <consortium name="International rice genome sequencing project (IRGSP)"/>
            <person name="Matsumoto T."/>
            <person name="Wu J."/>
            <person name="Kanamori H."/>
            <person name="Katayose Y."/>
            <person name="Fujisawa M."/>
            <person name="Namiki N."/>
            <person name="Mizuno H."/>
            <person name="Yamamoto K."/>
            <person name="Antonio B.A."/>
            <person name="Baba T."/>
            <person name="Sakata K."/>
            <person name="Nagamura Y."/>
            <person name="Aoki H."/>
            <person name="Arikawa K."/>
            <person name="Arita K."/>
            <person name="Bito T."/>
            <person name="Chiden Y."/>
            <person name="Fujitsuka N."/>
            <person name="Fukunaka R."/>
            <person name="Hamada M."/>
            <person name="Harada C."/>
            <person name="Hayashi A."/>
            <person name="Hijishita S."/>
            <person name="Honda M."/>
            <person name="Hosokawa S."/>
            <person name="Ichikawa Y."/>
            <person name="Idonuma A."/>
            <person name="Iijima M."/>
            <person name="Ikeda M."/>
            <person name="Ikeno M."/>
            <person name="Ito K."/>
            <person name="Ito S."/>
            <person name="Ito T."/>
            <person name="Ito Y."/>
            <person name="Ito Y."/>
            <person name="Iwabuchi A."/>
            <person name="Kamiya K."/>
            <person name="Karasawa W."/>
            <person name="Kurita K."/>
            <person name="Katagiri S."/>
            <person name="Kikuta A."/>
            <person name="Kobayashi H."/>
            <person name="Kobayashi N."/>
            <person name="Machita K."/>
            <person name="Maehara T."/>
            <person name="Masukawa M."/>
            <person name="Mizubayashi T."/>
            <person name="Mukai Y."/>
            <person name="Nagasaki H."/>
            <person name="Nagata Y."/>
            <person name="Naito S."/>
            <person name="Nakashima M."/>
            <person name="Nakama Y."/>
            <person name="Nakamichi Y."/>
            <person name="Nakamura M."/>
            <person name="Meguro A."/>
            <person name="Negishi M."/>
            <person name="Ohta I."/>
            <person name="Ohta T."/>
            <person name="Okamoto M."/>
            <person name="Ono N."/>
            <person name="Saji S."/>
            <person name="Sakaguchi M."/>
            <person name="Sakai K."/>
            <person name="Shibata M."/>
            <person name="Shimokawa T."/>
            <person name="Song J."/>
            <person name="Takazaki Y."/>
            <person name="Terasawa K."/>
            <person name="Tsugane M."/>
            <person name="Tsuji K."/>
            <person name="Ueda S."/>
            <person name="Waki K."/>
            <person name="Yamagata H."/>
            <person name="Yamamoto M."/>
            <person name="Yamamoto S."/>
            <person name="Yamane H."/>
            <person name="Yoshiki S."/>
            <person name="Yoshihara R."/>
            <person name="Yukawa K."/>
            <person name="Zhong H."/>
            <person name="Yano M."/>
            <person name="Yuan Q."/>
            <person name="Ouyang S."/>
            <person name="Liu J."/>
            <person name="Jones K.M."/>
            <person name="Gansberger K."/>
            <person name="Moffat K."/>
            <person name="Hill J."/>
            <person name="Bera J."/>
            <person name="Fadrosh D."/>
            <person name="Jin S."/>
            <person name="Johri S."/>
            <person name="Kim M."/>
            <person name="Overton L."/>
            <person name="Reardon M."/>
            <person name="Tsitrin T."/>
            <person name="Vuong H."/>
            <person name="Weaver B."/>
            <person name="Ciecko A."/>
            <person name="Tallon L."/>
            <person name="Jackson J."/>
            <person name="Pai G."/>
            <person name="Aken S.V."/>
            <person name="Utterback T."/>
            <person name="Reidmuller S."/>
            <person name="Feldblyum T."/>
            <person name="Hsiao J."/>
            <person name="Zismann V."/>
            <person name="Iobst S."/>
            <person name="de Vazeille A.R."/>
            <person name="Buell C.R."/>
            <person name="Ying K."/>
            <person name="Li Y."/>
            <person name="Lu T."/>
            <person name="Huang Y."/>
            <person name="Zhao Q."/>
            <person name="Feng Q."/>
            <person name="Zhang L."/>
            <person name="Zhu J."/>
            <person name="Weng Q."/>
            <person name="Mu J."/>
            <person name="Lu Y."/>
            <person name="Fan D."/>
            <person name="Liu Y."/>
            <person name="Guan J."/>
            <person name="Zhang Y."/>
            <person name="Yu S."/>
            <person name="Liu X."/>
            <person name="Zhang Y."/>
            <person name="Hong G."/>
            <person name="Han B."/>
            <person name="Choisne N."/>
            <person name="Demange N."/>
            <person name="Orjeda G."/>
            <person name="Samain S."/>
            <person name="Cattolico L."/>
            <person name="Pelletier E."/>
            <person name="Couloux A."/>
            <person name="Segurens B."/>
            <person name="Wincker P."/>
            <person name="D'Hont A."/>
            <person name="Scarpelli C."/>
            <person name="Weissenbach J."/>
            <person name="Salanoubat M."/>
            <person name="Quetier F."/>
            <person name="Yu Y."/>
            <person name="Kim H.R."/>
            <person name="Rambo T."/>
            <person name="Currie J."/>
            <person name="Collura K."/>
            <person name="Luo M."/>
            <person name="Yang T."/>
            <person name="Ammiraju J.S.S."/>
            <person name="Engler F."/>
            <person name="Soderlund C."/>
            <person name="Wing R.A."/>
            <person name="Palmer L.E."/>
            <person name="de la Bastide M."/>
            <person name="Spiegel L."/>
            <person name="Nascimento L."/>
            <person name="Zutavern T."/>
            <person name="O'Shaughnessy A."/>
            <person name="Dike S."/>
            <person name="Dedhia N."/>
            <person name="Preston R."/>
            <person name="Balija V."/>
            <person name="McCombie W.R."/>
            <person name="Chow T."/>
            <person name="Chen H."/>
            <person name="Chung M."/>
            <person name="Chen C."/>
            <person name="Shaw J."/>
            <person name="Wu H."/>
            <person name="Hsiao K."/>
            <person name="Chao Y."/>
            <person name="Chu M."/>
            <person name="Cheng C."/>
            <person name="Hour A."/>
            <person name="Lee P."/>
            <person name="Lin S."/>
            <person name="Lin Y."/>
            <person name="Liou J."/>
            <person name="Liu S."/>
            <person name="Hsing Y."/>
            <person name="Raghuvanshi S."/>
            <person name="Mohanty A."/>
            <person name="Bharti A.K."/>
            <person name="Gaur A."/>
            <person name="Gupta V."/>
            <person name="Kumar D."/>
            <person name="Ravi V."/>
            <person name="Vij S."/>
            <person name="Kapur A."/>
            <person name="Khurana P."/>
            <person name="Khurana P."/>
            <person name="Khurana J.P."/>
            <person name="Tyagi A.K."/>
            <person name="Gaikwad K."/>
            <person name="Singh A."/>
            <person name="Dalal V."/>
            <person name="Srivastava S."/>
            <person name="Dixit A."/>
            <person name="Pal A.K."/>
            <person name="Ghazi I.A."/>
            <person name="Yadav M."/>
            <person name="Pandit A."/>
            <person name="Bhargava A."/>
            <person name="Sureshbabu K."/>
            <person name="Batra K."/>
            <person name="Sharma T.R."/>
            <person name="Mohapatra T."/>
            <person name="Singh N.K."/>
            <person name="Messing J."/>
            <person name="Nelson A.B."/>
            <person name="Fuks G."/>
            <person name="Kavchok S."/>
            <person name="Keizer G."/>
            <person name="Linton E."/>
            <person name="Llaca V."/>
            <person name="Song R."/>
            <person name="Tanyolac B."/>
            <person name="Young S."/>
            <person name="Ho-Il K."/>
            <person name="Hahn J.H."/>
            <person name="Sangsakoo G."/>
            <person name="Vanavichit A."/>
            <person name="de Mattos Luiz.A.T."/>
            <person name="Zimmer P.D."/>
            <person name="Malone G."/>
            <person name="Dellagostin O."/>
            <person name="de Oliveira A.C."/>
            <person name="Bevan M."/>
            <person name="Bancroft I."/>
            <person name="Minx P."/>
            <person name="Cordum H."/>
            <person name="Wilson R."/>
            <person name="Cheng Z."/>
            <person name="Jin W."/>
            <person name="Jiang J."/>
            <person name="Leong S.A."/>
            <person name="Iwama H."/>
            <person name="Gojobori T."/>
            <person name="Itoh T."/>
            <person name="Niimura Y."/>
            <person name="Fujii Y."/>
            <person name="Habara T."/>
            <person name="Sakai H."/>
            <person name="Sato Y."/>
            <person name="Wilson G."/>
            <person name="Kumar K."/>
            <person name="McCouch S."/>
            <person name="Juretic N."/>
            <person name="Hoen D."/>
            <person name="Wright S."/>
            <person name="Bruskiewich R."/>
            <person name="Bureau T."/>
            <person name="Miyao A."/>
            <person name="Hirochika H."/>
            <person name="Nishikawa T."/>
            <person name="Kadowaki K."/>
            <person name="Sugiura M."/>
            <person name="Burr B."/>
            <person name="Sasaki T."/>
        </authorList>
    </citation>
    <scope>NUCLEOTIDE SEQUENCE [LARGE SCALE GENOMIC DNA]</scope>
    <source>
        <strain evidence="6">cv. Nipponbare</strain>
    </source>
</reference>
<reference evidence="6" key="6">
    <citation type="journal article" date="2008" name="Nucleic Acids Res.">
        <title>The rice annotation project database (RAP-DB): 2008 update.</title>
        <authorList>
            <consortium name="The rice annotation project (RAP)"/>
        </authorList>
    </citation>
    <scope>GENOME REANNOTATION</scope>
    <source>
        <strain evidence="6">cv. Nipponbare</strain>
    </source>
</reference>
<dbReference type="Gene3D" id="3.30.342.10">
    <property type="entry name" value="DNA Polymerase, chain B, domain 1"/>
    <property type="match status" value="1"/>
</dbReference>
<dbReference type="KEGG" id="dosa:Os07g0669000"/>
<dbReference type="PANTHER" id="PTHR45812">
    <property type="entry name" value="DNA POLYMERASE ZETA CATALYTIC SUBUNIT"/>
    <property type="match status" value="1"/>
</dbReference>
<reference evidence="5" key="7">
    <citation type="submission" date="2012-08" db="EMBL/GenBank/DDBJ databases">
        <title>Oryza sativa nipponbare(GA3) genomic DNA, chromosome 7.</title>
        <authorList>
            <consortium name="IRGSP(International Rice Genome Sequencing Project)"/>
        </authorList>
    </citation>
    <scope>NUCLEOTIDE SEQUENCE</scope>
</reference>
<dbReference type="Proteomes" id="UP000000763">
    <property type="component" value="Chromosome 7"/>
</dbReference>
<dbReference type="GO" id="GO:0016035">
    <property type="term" value="C:zeta DNA polymerase complex"/>
    <property type="evidence" value="ECO:0007669"/>
    <property type="project" value="InterPro"/>
</dbReference>
<sequence length="146" mass="16136">MAAAASSSSPPGTASPVLSVRIVSLDYYMAPPLPGFDFSYSHFHGGEVEEVPVIRIYGSTPAGQKTCLHIHRVLPFLYVPCKEDLLHNVEKGNSFISGLLSDLEKALQIRSSSKKKHVHGCTLVRAKKLYGYHTSEELFVKIYLYP</sequence>
<reference evidence="5" key="5">
    <citation type="journal article" date="2008" name="Nucleic Acids Res.">
        <title>The Rice Annotation Project Database (RAP-DB): 2008 update.</title>
        <authorList>
            <consortium name="The Rice Annotation Project (RAP)"/>
            <person name="Tanaka T."/>
            <person name="Antonio B.A."/>
            <person name="Kikuchi S."/>
            <person name="Matsumoto T."/>
            <person name="Nagamura Y."/>
            <person name="Numa H."/>
            <person name="Sakai H."/>
            <person name="Wu J."/>
            <person name="Itoh T."/>
            <person name="Sasaki T."/>
            <person name="Aono R."/>
            <person name="Fujii Y."/>
            <person name="Habara T."/>
            <person name="Harada E."/>
            <person name="Kanno M."/>
            <person name="Kawahara Y."/>
            <person name="Kawashima H."/>
            <person name="Kubooka H."/>
            <person name="Matsuya A."/>
            <person name="Nakaoka H."/>
            <person name="Saichi N."/>
            <person name="Sanbonmatsu R."/>
            <person name="Sato Y."/>
            <person name="Shinso Y."/>
            <person name="Suzuki M."/>
            <person name="Takeda J."/>
            <person name="Tanino M."/>
            <person name="Todokoro F."/>
            <person name="Yamaguchi K."/>
            <person name="Yamamoto N."/>
            <person name="Yamasaki C."/>
            <person name="Imanishi T."/>
            <person name="Okido T."/>
            <person name="Tada M."/>
            <person name="Ikeo K."/>
            <person name="Tateno Y."/>
            <person name="Gojobori T."/>
            <person name="Lin Y.C."/>
            <person name="Wei F.J."/>
            <person name="Hsing Y.I."/>
            <person name="Zhao Q."/>
            <person name="Han B."/>
            <person name="Kramer M.R."/>
            <person name="McCombie R.W."/>
            <person name="Lonsdale D."/>
            <person name="O'Donovan C.C."/>
            <person name="Whitfield E.J."/>
            <person name="Apweiler R."/>
            <person name="Koyanagi K.O."/>
            <person name="Khurana J.P."/>
            <person name="Raghuvanshi S."/>
            <person name="Singh N.K."/>
            <person name="Tyagi A.K."/>
            <person name="Haberer G."/>
            <person name="Fujisawa M."/>
            <person name="Hosokawa S."/>
            <person name="Ito Y."/>
            <person name="Ikawa H."/>
            <person name="Shibata M."/>
            <person name="Yamamoto M."/>
            <person name="Bruskiewich R.M."/>
            <person name="Hoen D.R."/>
            <person name="Bureau TE."/>
            <person name="Namiki N."/>
            <person name="Ohyanagi H."/>
            <person name="Sakai Y."/>
            <person name="Nobushima S."/>
            <person name="Sakata K."/>
            <person name="Barrero R.A."/>
            <person name="Sato Y."/>
            <person name="Souvorov A."/>
            <person name="Smith-White B."/>
            <person name="Tatusova T."/>
            <person name="An S."/>
            <person name="An G."/>
            <person name="OOta S."/>
            <person name="Fuks G."/>
            <person name="Messing J."/>
            <person name="Christie K.R."/>
            <person name="Lieberherr D."/>
            <person name="Kim H."/>
            <person name="Zuccolo A."/>
            <person name="Wing R.A."/>
            <person name="Nobuta K."/>
            <person name="Green P.J."/>
            <person name="Lu C."/>
            <person name="Meyers BC."/>
            <person name="Chaparro C."/>
            <person name="Piegu B."/>
            <person name="Panaud O."/>
            <person name="Echeverria M."/>
        </authorList>
    </citation>
    <scope>NUCLEOTIDE SEQUENCE</scope>
</reference>
<protein>
    <submittedName>
        <fullName evidence="4">DNA polymerase zeta catalytic subunit-like protein</fullName>
    </submittedName>
    <submittedName>
        <fullName evidence="5">Os07g0669000 protein</fullName>
    </submittedName>
</protein>
<dbReference type="EMBL" id="AP004570">
    <property type="protein sequence ID" value="BAC83595.1"/>
    <property type="molecule type" value="Genomic_DNA"/>
</dbReference>
<dbReference type="InterPro" id="IPR056447">
    <property type="entry name" value="REV3_N"/>
</dbReference>
<evidence type="ECO:0000256" key="1">
    <source>
        <dbReference type="ARBA" id="ARBA00049244"/>
    </source>
</evidence>
<dbReference type="GO" id="GO:0006281">
    <property type="term" value="P:DNA repair"/>
    <property type="evidence" value="ECO:0007669"/>
    <property type="project" value="InterPro"/>
</dbReference>
<evidence type="ECO:0000313" key="6">
    <source>
        <dbReference type="Proteomes" id="UP000000763"/>
    </source>
</evidence>
<organism evidence="5 6">
    <name type="scientific">Oryza sativa subsp. japonica</name>
    <name type="common">Rice</name>
    <dbReference type="NCBI Taxonomy" id="39947"/>
    <lineage>
        <taxon>Eukaryota</taxon>
        <taxon>Viridiplantae</taxon>
        <taxon>Streptophyta</taxon>
        <taxon>Embryophyta</taxon>
        <taxon>Tracheophyta</taxon>
        <taxon>Spermatophyta</taxon>
        <taxon>Magnoliopsida</taxon>
        <taxon>Liliopsida</taxon>
        <taxon>Poales</taxon>
        <taxon>Poaceae</taxon>
        <taxon>BOP clade</taxon>
        <taxon>Oryzoideae</taxon>
        <taxon>Oryzeae</taxon>
        <taxon>Oryzinae</taxon>
        <taxon>Oryza</taxon>
        <taxon>Oryza sativa</taxon>
    </lineage>
</organism>
<evidence type="ECO:0000259" key="2">
    <source>
        <dbReference type="Pfam" id="PF24055"/>
    </source>
</evidence>
<dbReference type="Gramene" id="Os07t0669000-01">
    <property type="protein sequence ID" value="Os07t0669000-01"/>
    <property type="gene ID" value="Os07g0669000"/>
</dbReference>